<proteinExistence type="predicted"/>
<sequence>MSVIVHPLEIGHSKFAWDWRCCRIKGVCVLISDMQTGPTVGLCHIIDSKCLKMKVFFSA</sequence>
<organism evidence="1">
    <name type="scientific">Anguilla anguilla</name>
    <name type="common">European freshwater eel</name>
    <name type="synonym">Muraena anguilla</name>
    <dbReference type="NCBI Taxonomy" id="7936"/>
    <lineage>
        <taxon>Eukaryota</taxon>
        <taxon>Metazoa</taxon>
        <taxon>Chordata</taxon>
        <taxon>Craniata</taxon>
        <taxon>Vertebrata</taxon>
        <taxon>Euteleostomi</taxon>
        <taxon>Actinopterygii</taxon>
        <taxon>Neopterygii</taxon>
        <taxon>Teleostei</taxon>
        <taxon>Anguilliformes</taxon>
        <taxon>Anguillidae</taxon>
        <taxon>Anguilla</taxon>
    </lineage>
</organism>
<reference evidence="1" key="2">
    <citation type="journal article" date="2015" name="Fish Shellfish Immunol.">
        <title>Early steps in the European eel (Anguilla anguilla)-Vibrio vulnificus interaction in the gills: Role of the RtxA13 toxin.</title>
        <authorList>
            <person name="Callol A."/>
            <person name="Pajuelo D."/>
            <person name="Ebbesson L."/>
            <person name="Teles M."/>
            <person name="MacKenzie S."/>
            <person name="Amaro C."/>
        </authorList>
    </citation>
    <scope>NUCLEOTIDE SEQUENCE</scope>
</reference>
<name>A0A0E9QPS4_ANGAN</name>
<reference evidence="1" key="1">
    <citation type="submission" date="2014-11" db="EMBL/GenBank/DDBJ databases">
        <authorList>
            <person name="Amaro Gonzalez C."/>
        </authorList>
    </citation>
    <scope>NUCLEOTIDE SEQUENCE</scope>
</reference>
<dbReference type="EMBL" id="GBXM01090105">
    <property type="protein sequence ID" value="JAH18472.1"/>
    <property type="molecule type" value="Transcribed_RNA"/>
</dbReference>
<evidence type="ECO:0000313" key="1">
    <source>
        <dbReference type="EMBL" id="JAH18472.1"/>
    </source>
</evidence>
<dbReference type="AlphaFoldDB" id="A0A0E9QPS4"/>
<accession>A0A0E9QPS4</accession>
<protein>
    <submittedName>
        <fullName evidence="1">Uncharacterized protein</fullName>
    </submittedName>
</protein>